<protein>
    <submittedName>
        <fullName evidence="3">MFS transporter</fullName>
    </submittedName>
</protein>
<keyword evidence="2" id="KW-1133">Transmembrane helix</keyword>
<feature type="transmembrane region" description="Helical" evidence="2">
    <location>
        <begin position="290"/>
        <end position="307"/>
    </location>
</feature>
<dbReference type="InterPro" id="IPR052528">
    <property type="entry name" value="Sugar_transport-like"/>
</dbReference>
<feature type="transmembrane region" description="Helical" evidence="2">
    <location>
        <begin position="48"/>
        <end position="69"/>
    </location>
</feature>
<proteinExistence type="predicted"/>
<evidence type="ECO:0000256" key="1">
    <source>
        <dbReference type="ARBA" id="ARBA00004651"/>
    </source>
</evidence>
<evidence type="ECO:0000313" key="4">
    <source>
        <dbReference type="Proteomes" id="UP000319837"/>
    </source>
</evidence>
<accession>A0A553SMZ8</accession>
<name>A0A553SMZ8_NIACI</name>
<feature type="transmembrane region" description="Helical" evidence="2">
    <location>
        <begin position="175"/>
        <end position="195"/>
    </location>
</feature>
<evidence type="ECO:0000256" key="2">
    <source>
        <dbReference type="SAM" id="Phobius"/>
    </source>
</evidence>
<feature type="transmembrane region" description="Helical" evidence="2">
    <location>
        <begin position="224"/>
        <end position="245"/>
    </location>
</feature>
<evidence type="ECO:0000313" key="3">
    <source>
        <dbReference type="EMBL" id="TRZ38374.1"/>
    </source>
</evidence>
<dbReference type="EMBL" id="RIBP01000004">
    <property type="protein sequence ID" value="TRZ38374.1"/>
    <property type="molecule type" value="Genomic_DNA"/>
</dbReference>
<feature type="transmembrane region" description="Helical" evidence="2">
    <location>
        <begin position="313"/>
        <end position="333"/>
    </location>
</feature>
<comment type="subcellular location">
    <subcellularLocation>
        <location evidence="1">Cell membrane</location>
        <topology evidence="1">Multi-pass membrane protein</topology>
    </subcellularLocation>
</comment>
<dbReference type="Gene3D" id="1.20.1250.20">
    <property type="entry name" value="MFS general substrate transporter like domains"/>
    <property type="match status" value="2"/>
</dbReference>
<comment type="caution">
    <text evidence="3">The sequence shown here is derived from an EMBL/GenBank/DDBJ whole genome shotgun (WGS) entry which is preliminary data.</text>
</comment>
<reference evidence="4" key="1">
    <citation type="submission" date="2018-10" db="EMBL/GenBank/DDBJ databases">
        <title>FDA dAtabase for Regulatory Grade micrObial Sequences (FDA-ARGOS): Supporting development and validation of Infectious Disease Dx tests.</title>
        <authorList>
            <person name="Minogue T."/>
            <person name="Wolcott M."/>
            <person name="Wasieloski L."/>
            <person name="Aguilar W."/>
            <person name="Moore D."/>
            <person name="Tallon L."/>
            <person name="Sadzewicz L."/>
            <person name="Sengamalay N."/>
            <person name="Ott S."/>
            <person name="Godinez A."/>
            <person name="Nagaraj S."/>
            <person name="Vavikolanu K."/>
            <person name="Vyas G."/>
            <person name="Nadendla S."/>
            <person name="George J."/>
            <person name="Sichtig H."/>
        </authorList>
    </citation>
    <scope>NUCLEOTIDE SEQUENCE [LARGE SCALE GENOMIC DNA]</scope>
    <source>
        <strain evidence="4">FDAARGOS_343</strain>
    </source>
</reference>
<dbReference type="SUPFAM" id="SSF103473">
    <property type="entry name" value="MFS general substrate transporter"/>
    <property type="match status" value="1"/>
</dbReference>
<keyword evidence="2" id="KW-0472">Membrane</keyword>
<dbReference type="Proteomes" id="UP000319837">
    <property type="component" value="Unassembled WGS sequence"/>
</dbReference>
<dbReference type="RefSeq" id="WP_185766641.1">
    <property type="nucleotide sequence ID" value="NZ_RIBP01000004.1"/>
</dbReference>
<dbReference type="InterPro" id="IPR036259">
    <property type="entry name" value="MFS_trans_sf"/>
</dbReference>
<dbReference type="InterPro" id="IPR011701">
    <property type="entry name" value="MFS"/>
</dbReference>
<keyword evidence="2" id="KW-0812">Transmembrane</keyword>
<dbReference type="Pfam" id="PF07690">
    <property type="entry name" value="MFS_1"/>
    <property type="match status" value="1"/>
</dbReference>
<feature type="transmembrane region" description="Helical" evidence="2">
    <location>
        <begin position="377"/>
        <end position="400"/>
    </location>
</feature>
<feature type="transmembrane region" description="Helical" evidence="2">
    <location>
        <begin position="354"/>
        <end position="371"/>
    </location>
</feature>
<dbReference type="PANTHER" id="PTHR23526:SF2">
    <property type="entry name" value="MAJOR FACILITATOR SUPERFAMILY (MFS) PROFILE DOMAIN-CONTAINING PROTEIN"/>
    <property type="match status" value="1"/>
</dbReference>
<dbReference type="PANTHER" id="PTHR23526">
    <property type="entry name" value="INTEGRAL MEMBRANE TRANSPORT PROTEIN-RELATED"/>
    <property type="match status" value="1"/>
</dbReference>
<organism evidence="3 4">
    <name type="scientific">Niallia circulans</name>
    <name type="common">Bacillus circulans</name>
    <dbReference type="NCBI Taxonomy" id="1397"/>
    <lineage>
        <taxon>Bacteria</taxon>
        <taxon>Bacillati</taxon>
        <taxon>Bacillota</taxon>
        <taxon>Bacilli</taxon>
        <taxon>Bacillales</taxon>
        <taxon>Bacillaceae</taxon>
        <taxon>Niallia</taxon>
    </lineage>
</organism>
<feature type="transmembrane region" description="Helical" evidence="2">
    <location>
        <begin position="257"/>
        <end position="278"/>
    </location>
</feature>
<gene>
    <name evidence="3" type="ORF">CEQ21_23530</name>
</gene>
<feature type="transmembrane region" description="Helical" evidence="2">
    <location>
        <begin position="81"/>
        <end position="101"/>
    </location>
</feature>
<dbReference type="GO" id="GO:0005886">
    <property type="term" value="C:plasma membrane"/>
    <property type="evidence" value="ECO:0007669"/>
    <property type="project" value="UniProtKB-SubCell"/>
</dbReference>
<feature type="transmembrane region" description="Helical" evidence="2">
    <location>
        <begin position="20"/>
        <end position="42"/>
    </location>
</feature>
<dbReference type="GO" id="GO:0022857">
    <property type="term" value="F:transmembrane transporter activity"/>
    <property type="evidence" value="ECO:0007669"/>
    <property type="project" value="InterPro"/>
</dbReference>
<sequence>MDEHEQVNSVNEKWSIKNGVYTTLILNISNNYFPLFAISVLGVSNYELGLIGSLPQFVGMFAMILGSIIMNKLQSKKMFTVYSFLMARIFLLAMALVVFLPDSMQSWTFILLVALMNLPFSFANLSWQALIADIVSEQRRNVFFSTRNKVMTVVAMISTFIVGLFLQLFDAGNPLPYQLLFIFAFICGLLEITYLKKHIEPQKERVAASKSTLFGLSVFKHKPFLYFLLCSLFFNFAWQMCWSLFSIYQIKYAGATGLWVSLFAVANSIGQIVSFKWWGRMAEKHSHSKMLVLVSIGMATTPFMTVLSTNLPYIVAVNLLAGLFVSGTVLLLFNQLLDSTKEESRSQSISNYNILLALVAFAAPQFGVVLLEMTNIYSAMNISSVMRALSGVSFFAYYVYLKRKDTLPLKSKVAKIG</sequence>
<feature type="transmembrane region" description="Helical" evidence="2">
    <location>
        <begin position="150"/>
        <end position="169"/>
    </location>
</feature>
<dbReference type="AlphaFoldDB" id="A0A553SMZ8"/>
<feature type="transmembrane region" description="Helical" evidence="2">
    <location>
        <begin position="107"/>
        <end position="130"/>
    </location>
</feature>